<keyword evidence="2" id="KW-0969">Cilium</keyword>
<comment type="caution">
    <text evidence="2">The sequence shown here is derived from an EMBL/GenBank/DDBJ whole genome shotgun (WGS) entry which is preliminary data.</text>
</comment>
<dbReference type="InterPro" id="IPR021136">
    <property type="entry name" value="Flagellar_hook_control-like_C"/>
</dbReference>
<evidence type="ECO:0000259" key="1">
    <source>
        <dbReference type="Pfam" id="PF02120"/>
    </source>
</evidence>
<proteinExistence type="predicted"/>
<dbReference type="Pfam" id="PF02120">
    <property type="entry name" value="Flg_hook"/>
    <property type="match status" value="1"/>
</dbReference>
<feature type="domain" description="Flagellar hook-length control protein-like C-terminal" evidence="1">
    <location>
        <begin position="23"/>
        <end position="101"/>
    </location>
</feature>
<reference evidence="2" key="1">
    <citation type="journal article" date="2020" name="mSystems">
        <title>Genome- and Community-Level Interaction Insights into Carbon Utilization and Element Cycling Functions of Hydrothermarchaeota in Hydrothermal Sediment.</title>
        <authorList>
            <person name="Zhou Z."/>
            <person name="Liu Y."/>
            <person name="Xu W."/>
            <person name="Pan J."/>
            <person name="Luo Z.H."/>
            <person name="Li M."/>
        </authorList>
    </citation>
    <scope>NUCLEOTIDE SEQUENCE [LARGE SCALE GENOMIC DNA]</scope>
    <source>
        <strain evidence="2">SpSt-413</strain>
    </source>
</reference>
<dbReference type="CDD" id="cd17470">
    <property type="entry name" value="T3SS_Flik_C"/>
    <property type="match status" value="1"/>
</dbReference>
<keyword evidence="2" id="KW-0966">Cell projection</keyword>
<accession>A0A7C3W9C4</accession>
<gene>
    <name evidence="2" type="ORF">ENR59_01525</name>
</gene>
<name>A0A7C3W9C4_9BACT</name>
<dbReference type="AlphaFoldDB" id="A0A7C3W9C4"/>
<organism evidence="2">
    <name type="scientific">Fundidesulfovibrio putealis</name>
    <dbReference type="NCBI Taxonomy" id="270496"/>
    <lineage>
        <taxon>Bacteria</taxon>
        <taxon>Pseudomonadati</taxon>
        <taxon>Thermodesulfobacteriota</taxon>
        <taxon>Desulfovibrionia</taxon>
        <taxon>Desulfovibrionales</taxon>
        <taxon>Desulfovibrionaceae</taxon>
        <taxon>Fundidesulfovibrio</taxon>
    </lineage>
</organism>
<protein>
    <submittedName>
        <fullName evidence="2">Flagellar hook-length control protein FliK</fullName>
    </submittedName>
</protein>
<keyword evidence="2" id="KW-0282">Flagellum</keyword>
<dbReference type="EMBL" id="DSRP01000106">
    <property type="protein sequence ID" value="HGG91619.1"/>
    <property type="molecule type" value="Genomic_DNA"/>
</dbReference>
<sequence>MAGQAGRTQASQFTEQVESGILRNLGQGVRQLTLELTPDALGKLNVVLTVKGKEVQAVIKAESPEAEKMLAENLQQIRQNLEDKGLTVSKLEVRTSLSQEQAMNQQWAGAEKHNQSQERREALDRMRTNALLASGGDLARHVQSDGAKANNSQGGLDIIA</sequence>
<dbReference type="Gene3D" id="3.30.750.140">
    <property type="match status" value="1"/>
</dbReference>
<evidence type="ECO:0000313" key="2">
    <source>
        <dbReference type="EMBL" id="HGG91619.1"/>
    </source>
</evidence>
<dbReference type="InterPro" id="IPR038610">
    <property type="entry name" value="FliK-like_C_sf"/>
</dbReference>